<evidence type="ECO:0000313" key="3">
    <source>
        <dbReference type="EnsemblFungi" id="MVLG_06447T0"/>
    </source>
</evidence>
<dbReference type="EMBL" id="AEIJ01000776">
    <property type="status" value="NOT_ANNOTATED_CDS"/>
    <property type="molecule type" value="Genomic_DNA"/>
</dbReference>
<reference evidence="2 4" key="3">
    <citation type="journal article" date="2015" name="BMC Genomics">
        <title>Sex and parasites: genomic and transcriptomic analysis of Microbotryum lychnidis-dioicae, the biotrophic and plant-castrating anther smut fungus.</title>
        <authorList>
            <person name="Perlin M.H."/>
            <person name="Amselem J."/>
            <person name="Fontanillas E."/>
            <person name="Toh S.S."/>
            <person name="Chen Z."/>
            <person name="Goldberg J."/>
            <person name="Duplessis S."/>
            <person name="Henrissat B."/>
            <person name="Young S."/>
            <person name="Zeng Q."/>
            <person name="Aguileta G."/>
            <person name="Petit E."/>
            <person name="Badouin H."/>
            <person name="Andrews J."/>
            <person name="Razeeq D."/>
            <person name="Gabaldon T."/>
            <person name="Quesneville H."/>
            <person name="Giraud T."/>
            <person name="Hood M.E."/>
            <person name="Schultz D.J."/>
            <person name="Cuomo C.A."/>
        </authorList>
    </citation>
    <scope>NUCLEOTIDE SEQUENCE [LARGE SCALE GENOMIC DNA]</scope>
    <source>
        <strain evidence="4">p1A1 Lamole</strain>
        <strain evidence="2">P1A1 Lamole</strain>
    </source>
</reference>
<evidence type="ECO:0000313" key="2">
    <source>
        <dbReference type="EMBL" id="KDE03058.1"/>
    </source>
</evidence>
<dbReference type="InParanoid" id="U5HHB1"/>
<reference evidence="3" key="4">
    <citation type="submission" date="2015-06" db="UniProtKB">
        <authorList>
            <consortium name="EnsemblFungi"/>
        </authorList>
    </citation>
    <scope>IDENTIFICATION</scope>
</reference>
<dbReference type="EMBL" id="GL541763">
    <property type="protein sequence ID" value="KDE03058.1"/>
    <property type="molecule type" value="Genomic_DNA"/>
</dbReference>
<dbReference type="STRING" id="683840.U5HHB1"/>
<protein>
    <recommendedName>
        <fullName evidence="5">Endonuclease/exonuclease/phosphatase domain-containing protein</fullName>
    </recommendedName>
</protein>
<dbReference type="SUPFAM" id="SSF56219">
    <property type="entry name" value="DNase I-like"/>
    <property type="match status" value="1"/>
</dbReference>
<evidence type="ECO:0000313" key="4">
    <source>
        <dbReference type="Proteomes" id="UP000017200"/>
    </source>
</evidence>
<dbReference type="HOGENOM" id="CLU_1961220_0_0_1"/>
<reference evidence="4" key="1">
    <citation type="submission" date="2010-11" db="EMBL/GenBank/DDBJ databases">
        <title>The genome sequence of Microbotryum violaceum strain p1A1 Lamole.</title>
        <authorList>
            <person name="Cuomo C."/>
            <person name="Perlin M."/>
            <person name="Young S.K."/>
            <person name="Zeng Q."/>
            <person name="Gargeya S."/>
            <person name="Alvarado L."/>
            <person name="Berlin A."/>
            <person name="Chapman S.B."/>
            <person name="Chen Z."/>
            <person name="Freedman E."/>
            <person name="Gellesch M."/>
            <person name="Goldberg J."/>
            <person name="Griggs A."/>
            <person name="Gujja S."/>
            <person name="Heilman E."/>
            <person name="Heiman D."/>
            <person name="Howarth C."/>
            <person name="Mehta T."/>
            <person name="Neiman D."/>
            <person name="Pearson M."/>
            <person name="Roberts A."/>
            <person name="Saif S."/>
            <person name="Shea T."/>
            <person name="Shenoy N."/>
            <person name="Sisk P."/>
            <person name="Stolte C."/>
            <person name="Sykes S."/>
            <person name="White J."/>
            <person name="Yandava C."/>
            <person name="Haas B."/>
            <person name="Nusbaum C."/>
            <person name="Birren B."/>
        </authorList>
    </citation>
    <scope>NUCLEOTIDE SEQUENCE [LARGE SCALE GENOMIC DNA]</scope>
    <source>
        <strain evidence="4">p1A1 Lamole</strain>
    </source>
</reference>
<accession>U5HHB1</accession>
<dbReference type="AlphaFoldDB" id="U5HHB1"/>
<proteinExistence type="predicted"/>
<gene>
    <name evidence="2" type="ORF">MVLG_06447</name>
</gene>
<feature type="compositionally biased region" description="Polar residues" evidence="1">
    <location>
        <begin position="61"/>
        <end position="72"/>
    </location>
</feature>
<dbReference type="Proteomes" id="UP000017200">
    <property type="component" value="Unassembled WGS sequence"/>
</dbReference>
<dbReference type="Gene3D" id="3.60.10.10">
    <property type="entry name" value="Endonuclease/exonuclease/phosphatase"/>
    <property type="match status" value="1"/>
</dbReference>
<evidence type="ECO:0008006" key="5">
    <source>
        <dbReference type="Google" id="ProtNLM"/>
    </source>
</evidence>
<feature type="region of interest" description="Disordered" evidence="1">
    <location>
        <begin position="41"/>
        <end position="72"/>
    </location>
</feature>
<dbReference type="OrthoDB" id="387657at2759"/>
<dbReference type="InterPro" id="IPR036691">
    <property type="entry name" value="Endo/exonu/phosph_ase_sf"/>
</dbReference>
<evidence type="ECO:0000256" key="1">
    <source>
        <dbReference type="SAM" id="MobiDB-lite"/>
    </source>
</evidence>
<sequence>MSAQPRPLRVLSLNCWGLKFVADKRRERLLAIADWIATHSNPLSLSSSRNDDDDEERAFAASTSPGDSLAFQSSSQGGHYDVIALQEIWVRADFDVVASRAKEAGLIYARFFYRRVIPHKERALLLQN</sequence>
<name>U5HHB1_USTV1</name>
<organism evidence="2">
    <name type="scientific">Microbotryum lychnidis-dioicae (strain p1A1 Lamole / MvSl-1064)</name>
    <name type="common">Anther smut fungus</name>
    <dbReference type="NCBI Taxonomy" id="683840"/>
    <lineage>
        <taxon>Eukaryota</taxon>
        <taxon>Fungi</taxon>
        <taxon>Dikarya</taxon>
        <taxon>Basidiomycota</taxon>
        <taxon>Pucciniomycotina</taxon>
        <taxon>Microbotryomycetes</taxon>
        <taxon>Microbotryales</taxon>
        <taxon>Microbotryaceae</taxon>
        <taxon>Microbotryum</taxon>
    </lineage>
</organism>
<reference evidence="2" key="2">
    <citation type="submission" date="2010-11" db="EMBL/GenBank/DDBJ databases">
        <authorList>
            <consortium name="The Broad Institute Genome Sequencing Platform"/>
            <person name="Earl A."/>
            <person name="Ward D."/>
            <person name="Feldgarden M."/>
            <person name="Gevers D."/>
            <person name="Butler R."/>
            <person name="Young S.K."/>
            <person name="Zeng Q."/>
            <person name="Gargeya S."/>
            <person name="Fitzgerald M."/>
            <person name="Haas B."/>
            <person name="Abouelleil A."/>
            <person name="Alvarado L."/>
            <person name="Arachchi H.M."/>
            <person name="Berlin A."/>
            <person name="Brown A."/>
            <person name="Chapman S.B."/>
            <person name="Chen Z."/>
            <person name="Dunbar C."/>
            <person name="Freedman E."/>
            <person name="Gearin G."/>
            <person name="Gellesch M."/>
            <person name="Goldberg J."/>
            <person name="Griggs A."/>
            <person name="Gujja S."/>
            <person name="Heilman E."/>
            <person name="Heiman D."/>
            <person name="Howarth C."/>
            <person name="Larson L."/>
            <person name="Lui A."/>
            <person name="MacDonald P.J.P."/>
            <person name="Mehta T."/>
            <person name="Montmayeur A."/>
            <person name="Murphy C."/>
            <person name="Neiman D."/>
            <person name="Pearson M."/>
            <person name="Priest M."/>
            <person name="Roberts A."/>
            <person name="Saif S."/>
            <person name="Shea T."/>
            <person name="Shenoy N."/>
            <person name="Sisk P."/>
            <person name="Stolte C."/>
            <person name="Sykes S."/>
            <person name="White J."/>
            <person name="Yandava C."/>
            <person name="Wortman J."/>
            <person name="Nusbaum C."/>
            <person name="Birren B."/>
        </authorList>
    </citation>
    <scope>NUCLEOTIDE SEQUENCE</scope>
    <source>
        <strain evidence="2">P1A1 Lamole</strain>
    </source>
</reference>
<dbReference type="EnsemblFungi" id="MVLG_06447T0">
    <property type="protein sequence ID" value="MVLG_06447T0"/>
    <property type="gene ID" value="MVLG_06447"/>
</dbReference>
<keyword evidence="4" id="KW-1185">Reference proteome</keyword>